<feature type="transmembrane region" description="Helical" evidence="7">
    <location>
        <begin position="181"/>
        <end position="201"/>
    </location>
</feature>
<gene>
    <name evidence="9" type="ORF">DNH61_08570</name>
</gene>
<evidence type="ECO:0000256" key="4">
    <source>
        <dbReference type="ARBA" id="ARBA00022692"/>
    </source>
</evidence>
<dbReference type="InterPro" id="IPR036259">
    <property type="entry name" value="MFS_trans_sf"/>
</dbReference>
<evidence type="ECO:0000256" key="6">
    <source>
        <dbReference type="ARBA" id="ARBA00023136"/>
    </source>
</evidence>
<feature type="transmembrane region" description="Helical" evidence="7">
    <location>
        <begin position="78"/>
        <end position="98"/>
    </location>
</feature>
<dbReference type="OrthoDB" id="9607at2"/>
<evidence type="ECO:0000313" key="9">
    <source>
        <dbReference type="EMBL" id="PZD96321.1"/>
    </source>
</evidence>
<feature type="transmembrane region" description="Helical" evidence="7">
    <location>
        <begin position="134"/>
        <end position="155"/>
    </location>
</feature>
<accession>A0A2W1LX24</accession>
<dbReference type="AlphaFoldDB" id="A0A2W1LX24"/>
<feature type="domain" description="Major facilitator superfamily (MFS) profile" evidence="8">
    <location>
        <begin position="1"/>
        <end position="362"/>
    </location>
</feature>
<keyword evidence="6 7" id="KW-0472">Membrane</keyword>
<comment type="subcellular location">
    <subcellularLocation>
        <location evidence="1">Cell membrane</location>
        <topology evidence="1">Multi-pass membrane protein</topology>
    </subcellularLocation>
</comment>
<evidence type="ECO:0000256" key="2">
    <source>
        <dbReference type="ARBA" id="ARBA00022448"/>
    </source>
</evidence>
<evidence type="ECO:0000256" key="7">
    <source>
        <dbReference type="SAM" id="Phobius"/>
    </source>
</evidence>
<dbReference type="PROSITE" id="PS50850">
    <property type="entry name" value="MFS"/>
    <property type="match status" value="1"/>
</dbReference>
<dbReference type="Pfam" id="PF07690">
    <property type="entry name" value="MFS_1"/>
    <property type="match status" value="1"/>
</dbReference>
<dbReference type="GO" id="GO:0022857">
    <property type="term" value="F:transmembrane transporter activity"/>
    <property type="evidence" value="ECO:0007669"/>
    <property type="project" value="InterPro"/>
</dbReference>
<keyword evidence="5 7" id="KW-1133">Transmembrane helix</keyword>
<dbReference type="Proteomes" id="UP000249522">
    <property type="component" value="Unassembled WGS sequence"/>
</dbReference>
<evidence type="ECO:0000313" key="10">
    <source>
        <dbReference type="Proteomes" id="UP000249522"/>
    </source>
</evidence>
<feature type="transmembrane region" description="Helical" evidence="7">
    <location>
        <begin position="309"/>
        <end position="327"/>
    </location>
</feature>
<feature type="transmembrane region" description="Helical" evidence="7">
    <location>
        <begin position="221"/>
        <end position="241"/>
    </location>
</feature>
<evidence type="ECO:0000259" key="8">
    <source>
        <dbReference type="PROSITE" id="PS50850"/>
    </source>
</evidence>
<feature type="transmembrane region" description="Helical" evidence="7">
    <location>
        <begin position="110"/>
        <end position="128"/>
    </location>
</feature>
<keyword evidence="3" id="KW-1003">Cell membrane</keyword>
<dbReference type="GO" id="GO:0005886">
    <property type="term" value="C:plasma membrane"/>
    <property type="evidence" value="ECO:0007669"/>
    <property type="project" value="UniProtKB-SubCell"/>
</dbReference>
<dbReference type="SUPFAM" id="SSF103473">
    <property type="entry name" value="MFS general substrate transporter"/>
    <property type="match status" value="1"/>
</dbReference>
<feature type="transmembrane region" description="Helical" evidence="7">
    <location>
        <begin position="279"/>
        <end position="297"/>
    </location>
</feature>
<keyword evidence="4 7" id="KW-0812">Transmembrane</keyword>
<feature type="transmembrane region" description="Helical" evidence="7">
    <location>
        <begin position="248"/>
        <end position="267"/>
    </location>
</feature>
<feature type="transmembrane region" description="Helical" evidence="7">
    <location>
        <begin position="48"/>
        <end position="72"/>
    </location>
</feature>
<organism evidence="9 10">
    <name type="scientific">Paenibacillus sambharensis</name>
    <dbReference type="NCBI Taxonomy" id="1803190"/>
    <lineage>
        <taxon>Bacteria</taxon>
        <taxon>Bacillati</taxon>
        <taxon>Bacillota</taxon>
        <taxon>Bacilli</taxon>
        <taxon>Bacillales</taxon>
        <taxon>Paenibacillaceae</taxon>
        <taxon>Paenibacillus</taxon>
    </lineage>
</organism>
<dbReference type="InterPro" id="IPR050171">
    <property type="entry name" value="MFS_Transporters"/>
</dbReference>
<evidence type="ECO:0000256" key="3">
    <source>
        <dbReference type="ARBA" id="ARBA00022475"/>
    </source>
</evidence>
<dbReference type="PANTHER" id="PTHR23517">
    <property type="entry name" value="RESISTANCE PROTEIN MDTM, PUTATIVE-RELATED-RELATED"/>
    <property type="match status" value="1"/>
</dbReference>
<keyword evidence="10" id="KW-1185">Reference proteome</keyword>
<evidence type="ECO:0000256" key="1">
    <source>
        <dbReference type="ARBA" id="ARBA00004651"/>
    </source>
</evidence>
<sequence length="364" mass="38711">MPILTPYLEFRGLSMELIGLVLGSYGFTQILVRLPLGIWSDRLRRRKPFIMLGMLTGAASCFLFTIPGSAVWPLAGRVMAGICASTWVAFTVLYAGYFRSQDATKAMGTISFMTVSGQLAGMAVSGFLAEHYGWEAPFAAGIGIGLAGLAAAFAIKEPKDGLSGRQPISLQEMRGVVREGILLRISILSILAHCVLFITMFGFTPLKATADLGADKVDLTLIVAAFMIPHAFTSLVSTKWFAPRCGPWNILMAGFLLSGLFTAAVVWSPSLPVLMATQAFNGFAQGLSLPILLGMAIQDVSQSKRATAMGFYQAMYAAGMFAGPFLAGWLNGLAGIDSGFYFGAAAAAAGALLAWFWRTAPGRP</sequence>
<feature type="transmembrane region" description="Helical" evidence="7">
    <location>
        <begin position="339"/>
        <end position="357"/>
    </location>
</feature>
<dbReference type="EMBL" id="QKRB01000041">
    <property type="protein sequence ID" value="PZD96321.1"/>
    <property type="molecule type" value="Genomic_DNA"/>
</dbReference>
<name>A0A2W1LX24_9BACL</name>
<dbReference type="InterPro" id="IPR011701">
    <property type="entry name" value="MFS"/>
</dbReference>
<comment type="caution">
    <text evidence="9">The sequence shown here is derived from an EMBL/GenBank/DDBJ whole genome shotgun (WGS) entry which is preliminary data.</text>
</comment>
<dbReference type="InterPro" id="IPR020846">
    <property type="entry name" value="MFS_dom"/>
</dbReference>
<reference evidence="9 10" key="1">
    <citation type="submission" date="2018-06" db="EMBL/GenBank/DDBJ databases">
        <title>Paenibacillus imtechensis sp. nov.</title>
        <authorList>
            <person name="Pinnaka A.K."/>
            <person name="Singh H."/>
            <person name="Kaur M."/>
        </authorList>
    </citation>
    <scope>NUCLEOTIDE SEQUENCE [LARGE SCALE GENOMIC DNA]</scope>
    <source>
        <strain evidence="9 10">SMB1</strain>
    </source>
</reference>
<protein>
    <submittedName>
        <fullName evidence="9">MFS transporter</fullName>
    </submittedName>
</protein>
<keyword evidence="2" id="KW-0813">Transport</keyword>
<feature type="transmembrane region" description="Helical" evidence="7">
    <location>
        <begin position="17"/>
        <end position="36"/>
    </location>
</feature>
<dbReference type="Gene3D" id="1.20.1250.20">
    <property type="entry name" value="MFS general substrate transporter like domains"/>
    <property type="match status" value="2"/>
</dbReference>
<proteinExistence type="predicted"/>
<evidence type="ECO:0000256" key="5">
    <source>
        <dbReference type="ARBA" id="ARBA00022989"/>
    </source>
</evidence>